<dbReference type="InterPro" id="IPR036251">
    <property type="entry name" value="Arg_repress_C_sf"/>
</dbReference>
<evidence type="ECO:0000256" key="5">
    <source>
        <dbReference type="ARBA" id="ARBA00023125"/>
    </source>
</evidence>
<dbReference type="PANTHER" id="PTHR34471:SF1">
    <property type="entry name" value="ARGININE REPRESSOR"/>
    <property type="match status" value="1"/>
</dbReference>
<dbReference type="GO" id="GO:0003677">
    <property type="term" value="F:DNA binding"/>
    <property type="evidence" value="ECO:0007669"/>
    <property type="project" value="UniProtKB-KW"/>
</dbReference>
<dbReference type="Pfam" id="PF02863">
    <property type="entry name" value="Arg_repressor_C"/>
    <property type="match status" value="1"/>
</dbReference>
<dbReference type="PRINTS" id="PR01467">
    <property type="entry name" value="ARGREPRESSOR"/>
</dbReference>
<evidence type="ECO:0000256" key="1">
    <source>
        <dbReference type="ARBA" id="ARBA00004496"/>
    </source>
</evidence>
<dbReference type="GO" id="GO:0005737">
    <property type="term" value="C:cytoplasm"/>
    <property type="evidence" value="ECO:0007669"/>
    <property type="project" value="UniProtKB-SubCell"/>
</dbReference>
<dbReference type="Gene3D" id="1.10.10.10">
    <property type="entry name" value="Winged helix-like DNA-binding domain superfamily/Winged helix DNA-binding domain"/>
    <property type="match status" value="1"/>
</dbReference>
<evidence type="ECO:0000259" key="10">
    <source>
        <dbReference type="Pfam" id="PF02863"/>
    </source>
</evidence>
<evidence type="ECO:0000313" key="12">
    <source>
        <dbReference type="Proteomes" id="UP000824128"/>
    </source>
</evidence>
<keyword evidence="7" id="KW-0055">Arginine biosynthesis</keyword>
<protein>
    <recommendedName>
        <fullName evidence="7 8">Arginine repressor</fullName>
    </recommendedName>
</protein>
<dbReference type="InterPro" id="IPR036388">
    <property type="entry name" value="WH-like_DNA-bd_sf"/>
</dbReference>
<organism evidence="11 12">
    <name type="scientific">Candidatus Aphodomorpha intestinavium</name>
    <dbReference type="NCBI Taxonomy" id="2840672"/>
    <lineage>
        <taxon>Bacteria</taxon>
        <taxon>Bacillati</taxon>
        <taxon>Bacillota</taxon>
        <taxon>Clostridia</taxon>
        <taxon>Eubacteriales</taxon>
        <taxon>Candidatus Aphodomorpha</taxon>
    </lineage>
</organism>
<proteinExistence type="inferred from homology"/>
<dbReference type="AlphaFoldDB" id="A0A9D1N410"/>
<dbReference type="Proteomes" id="UP000824128">
    <property type="component" value="Unassembled WGS sequence"/>
</dbReference>
<evidence type="ECO:0000256" key="3">
    <source>
        <dbReference type="ARBA" id="ARBA00022490"/>
    </source>
</evidence>
<evidence type="ECO:0000256" key="2">
    <source>
        <dbReference type="ARBA" id="ARBA00008316"/>
    </source>
</evidence>
<dbReference type="GO" id="GO:0051259">
    <property type="term" value="P:protein complex oligomerization"/>
    <property type="evidence" value="ECO:0007669"/>
    <property type="project" value="InterPro"/>
</dbReference>
<gene>
    <name evidence="7" type="primary">argR</name>
    <name evidence="11" type="ORF">IAD24_04210</name>
</gene>
<dbReference type="EMBL" id="DVNZ01000133">
    <property type="protein sequence ID" value="HIU94342.1"/>
    <property type="molecule type" value="Genomic_DNA"/>
</dbReference>
<dbReference type="SUPFAM" id="SSF55252">
    <property type="entry name" value="C-terminal domain of arginine repressor"/>
    <property type="match status" value="1"/>
</dbReference>
<feature type="domain" description="Arginine repressor C-terminal" evidence="10">
    <location>
        <begin position="81"/>
        <end position="148"/>
    </location>
</feature>
<evidence type="ECO:0000256" key="7">
    <source>
        <dbReference type="HAMAP-Rule" id="MF_00173"/>
    </source>
</evidence>
<dbReference type="PANTHER" id="PTHR34471">
    <property type="entry name" value="ARGININE REPRESSOR"/>
    <property type="match status" value="1"/>
</dbReference>
<dbReference type="InterPro" id="IPR036390">
    <property type="entry name" value="WH_DNA-bd_sf"/>
</dbReference>
<keyword evidence="7" id="KW-0028">Amino-acid biosynthesis</keyword>
<dbReference type="GO" id="GO:0034618">
    <property type="term" value="F:arginine binding"/>
    <property type="evidence" value="ECO:0007669"/>
    <property type="project" value="InterPro"/>
</dbReference>
<dbReference type="GO" id="GO:1900079">
    <property type="term" value="P:regulation of arginine biosynthetic process"/>
    <property type="evidence" value="ECO:0007669"/>
    <property type="project" value="UniProtKB-UniRule"/>
</dbReference>
<evidence type="ECO:0000259" key="9">
    <source>
        <dbReference type="Pfam" id="PF01316"/>
    </source>
</evidence>
<sequence>MAVKSKRHEVIVKMIAAQNIETQEELARALREYGFSVTQATVSRDIKELRLIKVLTPEGRYKYATAERAEADLQERFIQMFENCVLSVASAGHLIVVKTITGSASAAGEAIDSLRWPEILGTIAGDNTVFIAIHDERAAQEVVRKFQKMMK</sequence>
<dbReference type="Pfam" id="PF01316">
    <property type="entry name" value="Arg_repressor"/>
    <property type="match status" value="1"/>
</dbReference>
<comment type="subcellular location">
    <subcellularLocation>
        <location evidence="1 7">Cytoplasm</location>
    </subcellularLocation>
</comment>
<dbReference type="GO" id="GO:0006526">
    <property type="term" value="P:L-arginine biosynthetic process"/>
    <property type="evidence" value="ECO:0007669"/>
    <property type="project" value="UniProtKB-KW"/>
</dbReference>
<dbReference type="InterPro" id="IPR020900">
    <property type="entry name" value="Arg_repress_DNA-bd"/>
</dbReference>
<comment type="similarity">
    <text evidence="2 7">Belongs to the ArgR family.</text>
</comment>
<dbReference type="InterPro" id="IPR001669">
    <property type="entry name" value="Arg_repress"/>
</dbReference>
<evidence type="ECO:0000256" key="6">
    <source>
        <dbReference type="ARBA" id="ARBA00023163"/>
    </source>
</evidence>
<comment type="pathway">
    <text evidence="7">Amino-acid biosynthesis; L-arginine biosynthesis [regulation].</text>
</comment>
<evidence type="ECO:0000256" key="8">
    <source>
        <dbReference type="NCBIfam" id="TIGR01529"/>
    </source>
</evidence>
<keyword evidence="7" id="KW-0678">Repressor</keyword>
<keyword evidence="3 7" id="KW-0963">Cytoplasm</keyword>
<feature type="domain" description="Arginine repressor DNA-binding" evidence="9">
    <location>
        <begin position="4"/>
        <end position="67"/>
    </location>
</feature>
<evidence type="ECO:0000256" key="4">
    <source>
        <dbReference type="ARBA" id="ARBA00023015"/>
    </source>
</evidence>
<reference evidence="11" key="2">
    <citation type="journal article" date="2021" name="PeerJ">
        <title>Extensive microbial diversity within the chicken gut microbiome revealed by metagenomics and culture.</title>
        <authorList>
            <person name="Gilroy R."/>
            <person name="Ravi A."/>
            <person name="Getino M."/>
            <person name="Pursley I."/>
            <person name="Horton D.L."/>
            <person name="Alikhan N.F."/>
            <person name="Baker D."/>
            <person name="Gharbi K."/>
            <person name="Hall N."/>
            <person name="Watson M."/>
            <person name="Adriaenssens E.M."/>
            <person name="Foster-Nyarko E."/>
            <person name="Jarju S."/>
            <person name="Secka A."/>
            <person name="Antonio M."/>
            <person name="Oren A."/>
            <person name="Chaudhuri R.R."/>
            <person name="La Ragione R."/>
            <person name="Hildebrand F."/>
            <person name="Pallen M.J."/>
        </authorList>
    </citation>
    <scope>NUCLEOTIDE SEQUENCE</scope>
    <source>
        <strain evidence="11">ChiGjej2B2-16831</strain>
    </source>
</reference>
<dbReference type="InterPro" id="IPR020899">
    <property type="entry name" value="Arg_repress_C"/>
</dbReference>
<comment type="caution">
    <text evidence="11">The sequence shown here is derived from an EMBL/GenBank/DDBJ whole genome shotgun (WGS) entry which is preliminary data.</text>
</comment>
<dbReference type="HAMAP" id="MF_00173">
    <property type="entry name" value="Arg_repressor"/>
    <property type="match status" value="1"/>
</dbReference>
<dbReference type="SUPFAM" id="SSF46785">
    <property type="entry name" value="Winged helix' DNA-binding domain"/>
    <property type="match status" value="1"/>
</dbReference>
<dbReference type="NCBIfam" id="NF001680">
    <property type="entry name" value="PRK00441.1"/>
    <property type="match status" value="1"/>
</dbReference>
<comment type="function">
    <text evidence="7">Regulates arginine biosynthesis genes.</text>
</comment>
<name>A0A9D1N410_9FIRM</name>
<dbReference type="GO" id="GO:0003700">
    <property type="term" value="F:DNA-binding transcription factor activity"/>
    <property type="evidence" value="ECO:0007669"/>
    <property type="project" value="UniProtKB-UniRule"/>
</dbReference>
<dbReference type="Gene3D" id="3.30.1360.40">
    <property type="match status" value="1"/>
</dbReference>
<accession>A0A9D1N410</accession>
<keyword evidence="5 7" id="KW-0238">DNA-binding</keyword>
<keyword evidence="6 7" id="KW-0804">Transcription</keyword>
<keyword evidence="4 7" id="KW-0805">Transcription regulation</keyword>
<evidence type="ECO:0000313" key="11">
    <source>
        <dbReference type="EMBL" id="HIU94342.1"/>
    </source>
</evidence>
<reference evidence="11" key="1">
    <citation type="submission" date="2020-10" db="EMBL/GenBank/DDBJ databases">
        <authorList>
            <person name="Gilroy R."/>
        </authorList>
    </citation>
    <scope>NUCLEOTIDE SEQUENCE</scope>
    <source>
        <strain evidence="11">ChiGjej2B2-16831</strain>
    </source>
</reference>
<dbReference type="NCBIfam" id="TIGR01529">
    <property type="entry name" value="argR_whole"/>
    <property type="match status" value="1"/>
</dbReference>